<keyword evidence="2 11" id="KW-0813">Transport</keyword>
<comment type="similarity">
    <text evidence="11 12">Belongs to the TonB-dependent receptor family.</text>
</comment>
<evidence type="ECO:0000256" key="4">
    <source>
        <dbReference type="ARBA" id="ARBA00022496"/>
    </source>
</evidence>
<keyword evidence="3 11" id="KW-1134">Transmembrane beta strand</keyword>
<dbReference type="InterPro" id="IPR000531">
    <property type="entry name" value="Beta-barrel_TonB"/>
</dbReference>
<dbReference type="GO" id="GO:0006826">
    <property type="term" value="P:iron ion transport"/>
    <property type="evidence" value="ECO:0007669"/>
    <property type="project" value="UniProtKB-KW"/>
</dbReference>
<evidence type="ECO:0000256" key="13">
    <source>
        <dbReference type="SAM" id="SignalP"/>
    </source>
</evidence>
<evidence type="ECO:0000256" key="3">
    <source>
        <dbReference type="ARBA" id="ARBA00022452"/>
    </source>
</evidence>
<dbReference type="GO" id="GO:0009279">
    <property type="term" value="C:cell outer membrane"/>
    <property type="evidence" value="ECO:0007669"/>
    <property type="project" value="UniProtKB-SubCell"/>
</dbReference>
<dbReference type="InterPro" id="IPR012910">
    <property type="entry name" value="Plug_dom"/>
</dbReference>
<keyword evidence="8 12" id="KW-0798">TonB box</keyword>
<dbReference type="InterPro" id="IPR036942">
    <property type="entry name" value="Beta-barrel_TonB_sf"/>
</dbReference>
<evidence type="ECO:0000256" key="6">
    <source>
        <dbReference type="ARBA" id="ARBA00023004"/>
    </source>
</evidence>
<name>A0A2T5FTN0_9SPHN</name>
<evidence type="ECO:0000256" key="7">
    <source>
        <dbReference type="ARBA" id="ARBA00023065"/>
    </source>
</evidence>
<dbReference type="SUPFAM" id="SSF56935">
    <property type="entry name" value="Porins"/>
    <property type="match status" value="1"/>
</dbReference>
<keyword evidence="6" id="KW-0408">Iron</keyword>
<dbReference type="Pfam" id="PF00593">
    <property type="entry name" value="TonB_dep_Rec_b-barrel"/>
    <property type="match status" value="1"/>
</dbReference>
<proteinExistence type="inferred from homology"/>
<dbReference type="InterPro" id="IPR039426">
    <property type="entry name" value="TonB-dep_rcpt-like"/>
</dbReference>
<evidence type="ECO:0000256" key="11">
    <source>
        <dbReference type="PROSITE-ProRule" id="PRU01360"/>
    </source>
</evidence>
<feature type="domain" description="TonB-dependent receptor-like beta-barrel" evidence="14">
    <location>
        <begin position="261"/>
        <end position="685"/>
    </location>
</feature>
<dbReference type="PROSITE" id="PS52016">
    <property type="entry name" value="TONB_DEPENDENT_REC_3"/>
    <property type="match status" value="1"/>
</dbReference>
<evidence type="ECO:0000256" key="2">
    <source>
        <dbReference type="ARBA" id="ARBA00022448"/>
    </source>
</evidence>
<evidence type="ECO:0000256" key="5">
    <source>
        <dbReference type="ARBA" id="ARBA00022692"/>
    </source>
</evidence>
<dbReference type="Proteomes" id="UP000244162">
    <property type="component" value="Unassembled WGS sequence"/>
</dbReference>
<dbReference type="OrthoDB" id="7208812at2"/>
<dbReference type="Pfam" id="PF07715">
    <property type="entry name" value="Plug"/>
    <property type="match status" value="1"/>
</dbReference>
<dbReference type="Gene3D" id="2.40.170.20">
    <property type="entry name" value="TonB-dependent receptor, beta-barrel domain"/>
    <property type="match status" value="1"/>
</dbReference>
<keyword evidence="7" id="KW-0406">Ion transport</keyword>
<keyword evidence="17" id="KW-1185">Reference proteome</keyword>
<evidence type="ECO:0000313" key="17">
    <source>
        <dbReference type="Proteomes" id="UP000244162"/>
    </source>
</evidence>
<keyword evidence="4" id="KW-0410">Iron transport</keyword>
<evidence type="ECO:0000256" key="12">
    <source>
        <dbReference type="RuleBase" id="RU003357"/>
    </source>
</evidence>
<dbReference type="PANTHER" id="PTHR32552:SF81">
    <property type="entry name" value="TONB-DEPENDENT OUTER MEMBRANE RECEPTOR"/>
    <property type="match status" value="1"/>
</dbReference>
<feature type="domain" description="TonB-dependent receptor plug" evidence="15">
    <location>
        <begin position="57"/>
        <end position="164"/>
    </location>
</feature>
<keyword evidence="13" id="KW-0732">Signal</keyword>
<evidence type="ECO:0000256" key="10">
    <source>
        <dbReference type="ARBA" id="ARBA00023237"/>
    </source>
</evidence>
<keyword evidence="16" id="KW-0675">Receptor</keyword>
<evidence type="ECO:0000313" key="16">
    <source>
        <dbReference type="EMBL" id="PTQ07424.1"/>
    </source>
</evidence>
<evidence type="ECO:0000256" key="8">
    <source>
        <dbReference type="ARBA" id="ARBA00023077"/>
    </source>
</evidence>
<dbReference type="PANTHER" id="PTHR32552">
    <property type="entry name" value="FERRICHROME IRON RECEPTOR-RELATED"/>
    <property type="match status" value="1"/>
</dbReference>
<evidence type="ECO:0000259" key="15">
    <source>
        <dbReference type="Pfam" id="PF07715"/>
    </source>
</evidence>
<dbReference type="CDD" id="cd01347">
    <property type="entry name" value="ligand_gated_channel"/>
    <property type="match status" value="1"/>
</dbReference>
<reference evidence="16 17" key="1">
    <citation type="submission" date="2017-09" db="EMBL/GenBank/DDBJ databases">
        <title>Sphingomonas panjinensis sp.nov., isolated from oil-contaminated soil.</title>
        <authorList>
            <person name="Wang L."/>
            <person name="Chen L."/>
        </authorList>
    </citation>
    <scope>NUCLEOTIDE SEQUENCE [LARGE SCALE GENOMIC DNA]</scope>
    <source>
        <strain evidence="16 17">FW-11</strain>
    </source>
</reference>
<evidence type="ECO:0000256" key="9">
    <source>
        <dbReference type="ARBA" id="ARBA00023136"/>
    </source>
</evidence>
<comment type="subcellular location">
    <subcellularLocation>
        <location evidence="1 11">Cell outer membrane</location>
        <topology evidence="1 11">Multi-pass membrane protein</topology>
    </subcellularLocation>
</comment>
<keyword evidence="9 11" id="KW-0472">Membrane</keyword>
<gene>
    <name evidence="16" type="ORF">CLG96_17950</name>
</gene>
<keyword evidence="5 11" id="KW-0812">Transmembrane</keyword>
<evidence type="ECO:0000256" key="1">
    <source>
        <dbReference type="ARBA" id="ARBA00004571"/>
    </source>
</evidence>
<dbReference type="AlphaFoldDB" id="A0A2T5FTN0"/>
<dbReference type="EMBL" id="NWBU01000018">
    <property type="protein sequence ID" value="PTQ07424.1"/>
    <property type="molecule type" value="Genomic_DNA"/>
</dbReference>
<comment type="caution">
    <text evidence="16">The sequence shown here is derived from an EMBL/GenBank/DDBJ whole genome shotgun (WGS) entry which is preliminary data.</text>
</comment>
<accession>A0A2T5FTN0</accession>
<protein>
    <submittedName>
        <fullName evidence="16">TonB-dependent receptor</fullName>
    </submittedName>
</protein>
<dbReference type="RefSeq" id="WP_107970156.1">
    <property type="nucleotide sequence ID" value="NZ_NWBU01000018.1"/>
</dbReference>
<organism evidence="16 17">
    <name type="scientific">Sphingomonas oleivorans</name>
    <dbReference type="NCBI Taxonomy" id="1735121"/>
    <lineage>
        <taxon>Bacteria</taxon>
        <taxon>Pseudomonadati</taxon>
        <taxon>Pseudomonadota</taxon>
        <taxon>Alphaproteobacteria</taxon>
        <taxon>Sphingomonadales</taxon>
        <taxon>Sphingomonadaceae</taxon>
        <taxon>Sphingomonas</taxon>
    </lineage>
</organism>
<feature type="chain" id="PRO_5015675427" evidence="13">
    <location>
        <begin position="28"/>
        <end position="721"/>
    </location>
</feature>
<evidence type="ECO:0000259" key="14">
    <source>
        <dbReference type="Pfam" id="PF00593"/>
    </source>
</evidence>
<keyword evidence="10 11" id="KW-0998">Cell outer membrane</keyword>
<sequence length="721" mass="79676">MPVTRRAWRLLAASSLPVLLLATSANAAATEAAPSAAPDTEALGEITVTAERRETKLQRTPIAISAFGSETLESRKVDSIRDLAGQIPNLRIPRATIGYTTQLFSLRGVGETDPIQEPTLSVYVDDVYSPRQIGSMLDFNDVERIEVLRGPQGTLYGRNTSAGALRVITRDPDGETRVAADLGYGSYDAVKARALLSGAILPDRLYASIAYTHYSRDGTHWNPTLGKHVNAIDVNALRAKLRWTPAERLDVQLTLDGLRDRSDTRGYTPRVQPGGGYDAFVSYSEVEPRNELDQGGASLRVKYDLDDRFALKSVTTYRGFDQPVDFENDGKAELIQKNLIHYKDKYFTQELQLNGTFDRFVFTLGAFYFHEVFDVDRDSFTRTGPLVASPVNKIGDVNSTTTDSYAIYGQGTYELTDALKLTAGLRATWEEKKFVFQSNAINDLRQVVAVRFAGRSDKSWNSLTPKIALDYTFSPTVLGYVSYTQGFKAGGFDNRAQRIEDAERAFDPEKVRSYEAGLKSELFGRHLRANLAAFYNDYSNLQVTSFVPSLNRNVRTNAASAETYGAELELSASPLEGVNIQGSAGYLVAKYRDFVGVAGAGTDASGNRLVNAPRWTLSGAVDWRLPLPVPGATRLGFDVQYSSAIYSNALNRPQDRIEGSAFVNGLLRWDAPDDHWSLSLSVKNIFENRTPQAVTYTPSNGIWYFVTGDPRTALATVRYRL</sequence>
<feature type="signal peptide" evidence="13">
    <location>
        <begin position="1"/>
        <end position="27"/>
    </location>
</feature>